<feature type="domain" description="Right handed beta helix" evidence="1">
    <location>
        <begin position="492"/>
        <end position="645"/>
    </location>
</feature>
<comment type="caution">
    <text evidence="2">The sequence shown here is derived from an EMBL/GenBank/DDBJ whole genome shotgun (WGS) entry which is preliminary data.</text>
</comment>
<dbReference type="RefSeq" id="WP_120273229.1">
    <property type="nucleotide sequence ID" value="NZ_RAPN01000001.1"/>
</dbReference>
<dbReference type="InterPro" id="IPR006626">
    <property type="entry name" value="PbH1"/>
</dbReference>
<dbReference type="InterPro" id="IPR039448">
    <property type="entry name" value="Beta_helix"/>
</dbReference>
<dbReference type="EMBL" id="RAPN01000001">
    <property type="protein sequence ID" value="RKD91975.1"/>
    <property type="molecule type" value="Genomic_DNA"/>
</dbReference>
<protein>
    <submittedName>
        <fullName evidence="2">Parallel beta helix pectate lyase-like protein</fullName>
    </submittedName>
</protein>
<dbReference type="GO" id="GO:0016829">
    <property type="term" value="F:lyase activity"/>
    <property type="evidence" value="ECO:0007669"/>
    <property type="project" value="UniProtKB-KW"/>
</dbReference>
<keyword evidence="2" id="KW-0456">Lyase</keyword>
<reference evidence="2 3" key="1">
    <citation type="submission" date="2018-09" db="EMBL/GenBank/DDBJ databases">
        <title>Genomic Encyclopedia of Archaeal and Bacterial Type Strains, Phase II (KMG-II): from individual species to whole genera.</title>
        <authorList>
            <person name="Goeker M."/>
        </authorList>
    </citation>
    <scope>NUCLEOTIDE SEQUENCE [LARGE SCALE GENOMIC DNA]</scope>
    <source>
        <strain evidence="2 3">DSM 27148</strain>
    </source>
</reference>
<accession>A0A419W930</accession>
<dbReference type="Pfam" id="PF13229">
    <property type="entry name" value="Beta_helix"/>
    <property type="match status" value="1"/>
</dbReference>
<evidence type="ECO:0000313" key="3">
    <source>
        <dbReference type="Proteomes" id="UP000283387"/>
    </source>
</evidence>
<dbReference type="InterPro" id="IPR011050">
    <property type="entry name" value="Pectin_lyase_fold/virulence"/>
</dbReference>
<dbReference type="Proteomes" id="UP000283387">
    <property type="component" value="Unassembled WGS sequence"/>
</dbReference>
<name>A0A419W930_9BACT</name>
<dbReference type="PANTHER" id="PTHR36453">
    <property type="entry name" value="SECRETED PROTEIN-RELATED"/>
    <property type="match status" value="1"/>
</dbReference>
<organism evidence="2 3">
    <name type="scientific">Mangrovibacterium diazotrophicum</name>
    <dbReference type="NCBI Taxonomy" id="1261403"/>
    <lineage>
        <taxon>Bacteria</taxon>
        <taxon>Pseudomonadati</taxon>
        <taxon>Bacteroidota</taxon>
        <taxon>Bacteroidia</taxon>
        <taxon>Marinilabiliales</taxon>
        <taxon>Prolixibacteraceae</taxon>
        <taxon>Mangrovibacterium</taxon>
    </lineage>
</organism>
<dbReference type="Gene3D" id="2.160.20.10">
    <property type="entry name" value="Single-stranded right-handed beta-helix, Pectin lyase-like"/>
    <property type="match status" value="2"/>
</dbReference>
<dbReference type="AlphaFoldDB" id="A0A419W930"/>
<dbReference type="OrthoDB" id="976933at2"/>
<dbReference type="SUPFAM" id="SSF51126">
    <property type="entry name" value="Pectin lyase-like"/>
    <property type="match status" value="1"/>
</dbReference>
<evidence type="ECO:0000259" key="1">
    <source>
        <dbReference type="Pfam" id="PF13229"/>
    </source>
</evidence>
<proteinExistence type="predicted"/>
<keyword evidence="3" id="KW-1185">Reference proteome</keyword>
<dbReference type="PANTHER" id="PTHR36453:SF1">
    <property type="entry name" value="RIGHT HANDED BETA HELIX DOMAIN-CONTAINING PROTEIN"/>
    <property type="match status" value="1"/>
</dbReference>
<gene>
    <name evidence="2" type="ORF">BC643_2344</name>
</gene>
<evidence type="ECO:0000313" key="2">
    <source>
        <dbReference type="EMBL" id="RKD91975.1"/>
    </source>
</evidence>
<dbReference type="SMART" id="SM00710">
    <property type="entry name" value="PbH1"/>
    <property type="match status" value="7"/>
</dbReference>
<sequence length="875" mass="94758">MYGLRYLIERVYGLKGYLMLLHFFWSIGWSGTLAAGGLYEINLADTTVSREIRIISSSTNSLAEQNAFIQSSLTAEDPSLVFAGYSAVGDATPEPVENNAWLAVEAGTIFGVEVEELDFLVGNGTGFDVKSIEAVSKGVVVIPDALSTSLSARSHDYKSDSFGLISTSGSVTNYSFSVIPGQQRDSISVIDEGNENYSVVSSGTSALLSAAFEKSGTSTDPDRSEFTVLNQRAGNNVKVINQTYIASVVPEVSDSLIDFGMEGTYFVSSSEGHDSNDGLSPDRPKKTIAAAVALMPEAGEKVSLKAGDIFEETLNVPLSGSVGSPVVYGAYGIGEKPVISGASDITGWESYKGSIYRAKVGTDVGQVFVDSEPLEISRYPREGYLTISSVQTTTEITSNEINTGIDYAGSKLLFKPNSWSLMTVDVLSSSGGDLTTTAPTSYAYKQNWGFFMLNNASFMTYPGCWYYNSSDGYLYVWLSDSSSPSKRKVAVSVRNTLELGTRKAITIENLNLNASAGHGIDSSPNGGGYITIKNCEINYSCKGGIFLNSQNDYSEIVNNQITNSKWDGIRTIYCDNLDISYNRIENSGLLYSLSTTGTRGQQSGNGISASYSTPGTSHIHHNYVEKAGYCGMVVNGLIEYNVTRNVCLTIDDGGGIYSQANGSIIRYNIIENAFGTTEGEAGAGTTLANGIYFDDNMDRGLAENNFIVRCVQDGIVFHNTTNCMMKNNYVVQCYHGLKCDSDGKNGNSAIGNTVVELNTYLTDYNTYGSLVNIRNRSTVSEWDANTYYTPYNTKPFVSASLDPIYSEFPTWRSNSGLDANSEIYEISKGEEEIYYNETPEIKTVILTGTYYNLKGEQISNVILSPYTGVVVVKAK</sequence>
<dbReference type="InterPro" id="IPR012334">
    <property type="entry name" value="Pectin_lyas_fold"/>
</dbReference>